<keyword evidence="2" id="KW-1185">Reference proteome</keyword>
<gene>
    <name evidence="1" type="ORF">GCM10007368_30500</name>
</gene>
<dbReference type="Proteomes" id="UP000632535">
    <property type="component" value="Unassembled WGS sequence"/>
</dbReference>
<reference evidence="2" key="1">
    <citation type="journal article" date="2019" name="Int. J. Syst. Evol. Microbiol.">
        <title>The Global Catalogue of Microorganisms (GCM) 10K type strain sequencing project: providing services to taxonomists for standard genome sequencing and annotation.</title>
        <authorList>
            <consortium name="The Broad Institute Genomics Platform"/>
            <consortium name="The Broad Institute Genome Sequencing Center for Infectious Disease"/>
            <person name="Wu L."/>
            <person name="Ma J."/>
        </authorList>
    </citation>
    <scope>NUCLEOTIDE SEQUENCE [LARGE SCALE GENOMIC DNA]</scope>
    <source>
        <strain evidence="2">CCM 8653</strain>
    </source>
</reference>
<dbReference type="RefSeq" id="WP_308808226.1">
    <property type="nucleotide sequence ID" value="NZ_BMDG01000011.1"/>
</dbReference>
<dbReference type="InterPro" id="IPR006881">
    <property type="entry name" value="RepA_C"/>
</dbReference>
<proteinExistence type="predicted"/>
<accession>A0ABQ2BAQ8</accession>
<protein>
    <recommendedName>
        <fullName evidence="3">Plasmid encoded RepA protein</fullName>
    </recommendedName>
</protein>
<evidence type="ECO:0008006" key="3">
    <source>
        <dbReference type="Google" id="ProtNLM"/>
    </source>
</evidence>
<organism evidence="1 2">
    <name type="scientific">Isoptericola cucumis</name>
    <dbReference type="NCBI Taxonomy" id="1776856"/>
    <lineage>
        <taxon>Bacteria</taxon>
        <taxon>Bacillati</taxon>
        <taxon>Actinomycetota</taxon>
        <taxon>Actinomycetes</taxon>
        <taxon>Micrococcales</taxon>
        <taxon>Promicromonosporaceae</taxon>
        <taxon>Isoptericola</taxon>
    </lineage>
</organism>
<evidence type="ECO:0000313" key="1">
    <source>
        <dbReference type="EMBL" id="GGI10290.1"/>
    </source>
</evidence>
<evidence type="ECO:0000313" key="2">
    <source>
        <dbReference type="Proteomes" id="UP000632535"/>
    </source>
</evidence>
<dbReference type="EMBL" id="BMDG01000011">
    <property type="protein sequence ID" value="GGI10290.1"/>
    <property type="molecule type" value="Genomic_DNA"/>
</dbReference>
<dbReference type="Pfam" id="PF04796">
    <property type="entry name" value="RepA_C"/>
    <property type="match status" value="1"/>
</dbReference>
<name>A0ABQ2BAQ8_9MICO</name>
<comment type="caution">
    <text evidence="1">The sequence shown here is derived from an EMBL/GenBank/DDBJ whole genome shotgun (WGS) entry which is preliminary data.</text>
</comment>
<sequence length="278" mass="31084">MRLQPAPTNRRRATAPGYYPAVFAEFMLPYRDPGPFARWQQQHDGRIATIDPTPSGSLMGGDLFPYGVLPRRLLAWMATTAVATGSRHLKAGSSRSEFARAIGQAIDGRSQHRLADQLARLAGATVHIQDSTARADGTAVKGTTFPIAEHYTFDSTRHGTWVANGDDTEIAITLSSGFFTSITSAPVPVDLHVLKLLGSSPLRTDLYLWSCRERQQRDDLRWHSTYREFTETFGSRSSRERRFHEQLRAAARAISHLHPDVTITPDADGLTFHFRRLR</sequence>